<dbReference type="Proteomes" id="UP000051461">
    <property type="component" value="Unassembled WGS sequence"/>
</dbReference>
<evidence type="ECO:0000313" key="1">
    <source>
        <dbReference type="EMBL" id="KRK32784.1"/>
    </source>
</evidence>
<dbReference type="RefSeq" id="WP_155797729.1">
    <property type="nucleotide sequence ID" value="NZ_AZDA01000136.1"/>
</dbReference>
<dbReference type="EMBL" id="AZDA01000136">
    <property type="protein sequence ID" value="KRK32784.1"/>
    <property type="molecule type" value="Genomic_DNA"/>
</dbReference>
<sequence length="290" mass="33325">MASCSALYQTLCQQDQQVSAARCQIWYQKLQAGRFGWFQAEHPQCPDWTASLEALVARQTSDNGLYRETAWHLIETCHLEQAQFKQLVPQTASEKRAARQLLEQPRLAQLTSSERPLTVTARQTILTCAAQLEKAQQQQAIAHYGTPQDMATMLAVYEYQRPHAASATFKTMPLEELIFIVCHASFFSRDDQRQARIAYAEWLHQHTQTKYDQTTLNQLASTQTFLNRGYFGWFEADRYIDNDHDFMGTPESWLMDHFDDQVLFRRAAGRLIARYGLDQVALAGYDDAQA</sequence>
<organism evidence="1 2">
    <name type="scientific">Loigolactobacillus bifermentans DSM 20003</name>
    <dbReference type="NCBI Taxonomy" id="1423726"/>
    <lineage>
        <taxon>Bacteria</taxon>
        <taxon>Bacillati</taxon>
        <taxon>Bacillota</taxon>
        <taxon>Bacilli</taxon>
        <taxon>Lactobacillales</taxon>
        <taxon>Lactobacillaceae</taxon>
        <taxon>Loigolactobacillus</taxon>
    </lineage>
</organism>
<gene>
    <name evidence="1" type="ORF">FC07_GL001837</name>
</gene>
<protein>
    <submittedName>
        <fullName evidence="1">Uncharacterized protein</fullName>
    </submittedName>
</protein>
<proteinExistence type="predicted"/>
<dbReference type="PATRIC" id="fig|1423726.3.peg.1906"/>
<dbReference type="AlphaFoldDB" id="A0A0R1GFI1"/>
<comment type="caution">
    <text evidence="1">The sequence shown here is derived from an EMBL/GenBank/DDBJ whole genome shotgun (WGS) entry which is preliminary data.</text>
</comment>
<dbReference type="STRING" id="1423726.FC07_GL001837"/>
<reference evidence="1 2" key="1">
    <citation type="journal article" date="2015" name="Genome Announc.">
        <title>Expanding the biotechnology potential of lactobacilli through comparative genomics of 213 strains and associated genera.</title>
        <authorList>
            <person name="Sun Z."/>
            <person name="Harris H.M."/>
            <person name="McCann A."/>
            <person name="Guo C."/>
            <person name="Argimon S."/>
            <person name="Zhang W."/>
            <person name="Yang X."/>
            <person name="Jeffery I.B."/>
            <person name="Cooney J.C."/>
            <person name="Kagawa T.F."/>
            <person name="Liu W."/>
            <person name="Song Y."/>
            <person name="Salvetti E."/>
            <person name="Wrobel A."/>
            <person name="Rasinkangas P."/>
            <person name="Parkhill J."/>
            <person name="Rea M.C."/>
            <person name="O'Sullivan O."/>
            <person name="Ritari J."/>
            <person name="Douillard F.P."/>
            <person name="Paul Ross R."/>
            <person name="Yang R."/>
            <person name="Briner A.E."/>
            <person name="Felis G.E."/>
            <person name="de Vos W.M."/>
            <person name="Barrangou R."/>
            <person name="Klaenhammer T.R."/>
            <person name="Caufield P.W."/>
            <person name="Cui Y."/>
            <person name="Zhang H."/>
            <person name="O'Toole P.W."/>
        </authorList>
    </citation>
    <scope>NUCLEOTIDE SEQUENCE [LARGE SCALE GENOMIC DNA]</scope>
    <source>
        <strain evidence="1 2">DSM 20003</strain>
    </source>
</reference>
<keyword evidence="2" id="KW-1185">Reference proteome</keyword>
<evidence type="ECO:0000313" key="2">
    <source>
        <dbReference type="Proteomes" id="UP000051461"/>
    </source>
</evidence>
<accession>A0A0R1GFI1</accession>
<name>A0A0R1GFI1_9LACO</name>